<organism evidence="2 3">
    <name type="scientific">Guillardia theta</name>
    <name type="common">Cryptophyte</name>
    <name type="synonym">Cryptomonas phi</name>
    <dbReference type="NCBI Taxonomy" id="55529"/>
    <lineage>
        <taxon>Eukaryota</taxon>
        <taxon>Cryptophyceae</taxon>
        <taxon>Pyrenomonadales</taxon>
        <taxon>Geminigeraceae</taxon>
        <taxon>Guillardia</taxon>
    </lineage>
</organism>
<evidence type="ECO:0000313" key="3">
    <source>
        <dbReference type="Proteomes" id="UP000242167"/>
    </source>
</evidence>
<accession>Q9AW75</accession>
<evidence type="ECO:0000313" key="2">
    <source>
        <dbReference type="EMBL" id="CAC26995.1"/>
    </source>
</evidence>
<reference evidence="2 3" key="1">
    <citation type="journal article" date="2001" name="Nature">
        <title>The highly reduced genome of an enslaved algal nucleus.</title>
        <authorList>
            <person name="Douglas S."/>
            <person name="Zauner S."/>
            <person name="Fraunholz M."/>
            <person name="Beaton M."/>
            <person name="Penny S."/>
            <person name="Deng L."/>
            <person name="Wu X."/>
            <person name="Reith M."/>
            <person name="Cavalier-Smith T."/>
            <person name="Maier U."/>
        </authorList>
    </citation>
    <scope>NUCLEOTIDE SEQUENCE [LARGE SCALE GENOMIC DNA]</scope>
</reference>
<sequence length="731" mass="88741">MYNLKKFYFFFKNYLVSADLLNFTKFNKLKKNNMINNNNFNSFSKVHRSSLLKKFKLYCLFDFVIYKFIKFFKNINKKKRSKIKKKALILLNNNIHIINIFEILFLSLKIKIAYNNKLNIIFDTKMYFRFNLRILKSFIHKFLLTSAIISNINYFFIYKLSYNCIQTLKKICFKKFIIILNQHSGKLSFEKSNNIFVFYIFSSVLILIFFNYYLFYNKFILDMKSQLFSSFFFIDKNIIFSIPQSNYIINTDINNIIYILILNFTNSILFSLKKWIFLLKKTEYMRNNIILILTFSKLSNKLNKNVVYNLFNLKVFELLKKRFIDNNHYTRLLFDFIVEIIIKSKNYKIINQKISTINICFRLFFIFHEKLIKINEIKFRYFGFIKWLLNFKYNNTEVLTIYFILRLIKFKKYIKDNKFSLFTIKFVLSKINSDDNSFGLLYLKIILKYFNKIRHNISYYLRLKISTEINIFFHKYNSVLLLEFPSFFTKFYNKELIKSFHLIIKYSNFNIINVKNCLNLLSLNLKYIGPIFIINLFFKNIHGKKIKPKLIGIILSSILSNKKDITLFSLIVIKFNYFCYSEKKKILKVFFFIIHLSSDNFYIKFSKMIIIFIKMIFKYKTLINTENYFLLFNLILEKNIKILKKINCINYYYLISNLININKSNIKHIILFIKLLFHLIDLENTKILYIFKITISKKVKLRKVFLNLLFAISKINYLFFQNLKKNLINYL</sequence>
<dbReference type="EMBL" id="AJ010592">
    <property type="protein sequence ID" value="CAC26995.1"/>
    <property type="molecule type" value="Genomic_DNA"/>
</dbReference>
<feature type="transmembrane region" description="Helical" evidence="1">
    <location>
        <begin position="196"/>
        <end position="215"/>
    </location>
</feature>
<keyword evidence="1" id="KW-0812">Transmembrane</keyword>
<dbReference type="PIR" id="A99106">
    <property type="entry name" value="A99106"/>
</dbReference>
<evidence type="ECO:0000256" key="1">
    <source>
        <dbReference type="SAM" id="Phobius"/>
    </source>
</evidence>
<feature type="transmembrane region" description="Helical" evidence="1">
    <location>
        <begin position="255"/>
        <end position="276"/>
    </location>
</feature>
<keyword evidence="1" id="KW-1133">Transmembrane helix</keyword>
<name>Q9AW75_GUITH</name>
<dbReference type="RefSeq" id="XP_001713211.1">
    <property type="nucleotide sequence ID" value="XM_001713159.1"/>
</dbReference>
<dbReference type="GeneID" id="857572"/>
<dbReference type="GO" id="GO:0000428">
    <property type="term" value="C:DNA-directed RNA polymerase complex"/>
    <property type="evidence" value="ECO:0007669"/>
    <property type="project" value="UniProtKB-KW"/>
</dbReference>
<proteinExistence type="predicted"/>
<keyword evidence="1" id="KW-0472">Membrane</keyword>
<feature type="transmembrane region" description="Helical" evidence="1">
    <location>
        <begin position="704"/>
        <end position="720"/>
    </location>
</feature>
<protein>
    <submittedName>
        <fullName evidence="2">Uncharacterized protein</fullName>
    </submittedName>
</protein>
<feature type="transmembrane region" description="Helical" evidence="1">
    <location>
        <begin position="138"/>
        <end position="157"/>
    </location>
</feature>
<dbReference type="AlphaFoldDB" id="Q9AW75"/>
<dbReference type="Proteomes" id="UP000242167">
    <property type="component" value="Nucleomorph 2"/>
</dbReference>